<feature type="region of interest" description="Disordered" evidence="1">
    <location>
        <begin position="53"/>
        <end position="106"/>
    </location>
</feature>
<dbReference type="EMBL" id="ML996694">
    <property type="protein sequence ID" value="KAF2400793.1"/>
    <property type="molecule type" value="Genomic_DNA"/>
</dbReference>
<feature type="region of interest" description="Disordered" evidence="1">
    <location>
        <begin position="268"/>
        <end position="315"/>
    </location>
</feature>
<evidence type="ECO:0000313" key="3">
    <source>
        <dbReference type="Proteomes" id="UP000799640"/>
    </source>
</evidence>
<feature type="region of interest" description="Disordered" evidence="1">
    <location>
        <begin position="200"/>
        <end position="253"/>
    </location>
</feature>
<proteinExistence type="predicted"/>
<dbReference type="Proteomes" id="UP000799640">
    <property type="component" value="Unassembled WGS sequence"/>
</dbReference>
<evidence type="ECO:0000256" key="1">
    <source>
        <dbReference type="SAM" id="MobiDB-lite"/>
    </source>
</evidence>
<name>A0A6G1HXK9_9PEZI</name>
<dbReference type="AlphaFoldDB" id="A0A6G1HXK9"/>
<feature type="compositionally biased region" description="Low complexity" evidence="1">
    <location>
        <begin position="83"/>
        <end position="98"/>
    </location>
</feature>
<keyword evidence="3" id="KW-1185">Reference proteome</keyword>
<reference evidence="2" key="1">
    <citation type="journal article" date="2020" name="Stud. Mycol.">
        <title>101 Dothideomycetes genomes: a test case for predicting lifestyles and emergence of pathogens.</title>
        <authorList>
            <person name="Haridas S."/>
            <person name="Albert R."/>
            <person name="Binder M."/>
            <person name="Bloem J."/>
            <person name="Labutti K."/>
            <person name="Salamov A."/>
            <person name="Andreopoulos B."/>
            <person name="Baker S."/>
            <person name="Barry K."/>
            <person name="Bills G."/>
            <person name="Bluhm B."/>
            <person name="Cannon C."/>
            <person name="Castanera R."/>
            <person name="Culley D."/>
            <person name="Daum C."/>
            <person name="Ezra D."/>
            <person name="Gonzalez J."/>
            <person name="Henrissat B."/>
            <person name="Kuo A."/>
            <person name="Liang C."/>
            <person name="Lipzen A."/>
            <person name="Lutzoni F."/>
            <person name="Magnuson J."/>
            <person name="Mondo S."/>
            <person name="Nolan M."/>
            <person name="Ohm R."/>
            <person name="Pangilinan J."/>
            <person name="Park H.-J."/>
            <person name="Ramirez L."/>
            <person name="Alfaro M."/>
            <person name="Sun H."/>
            <person name="Tritt A."/>
            <person name="Yoshinaga Y."/>
            <person name="Zwiers L.-H."/>
            <person name="Turgeon B."/>
            <person name="Goodwin S."/>
            <person name="Spatafora J."/>
            <person name="Crous P."/>
            <person name="Grigoriev I."/>
        </authorList>
    </citation>
    <scope>NUCLEOTIDE SEQUENCE</scope>
    <source>
        <strain evidence="2">CBS 262.69</strain>
    </source>
</reference>
<organism evidence="2 3">
    <name type="scientific">Trichodelitschia bisporula</name>
    <dbReference type="NCBI Taxonomy" id="703511"/>
    <lineage>
        <taxon>Eukaryota</taxon>
        <taxon>Fungi</taxon>
        <taxon>Dikarya</taxon>
        <taxon>Ascomycota</taxon>
        <taxon>Pezizomycotina</taxon>
        <taxon>Dothideomycetes</taxon>
        <taxon>Dothideomycetes incertae sedis</taxon>
        <taxon>Phaeotrichales</taxon>
        <taxon>Phaeotrichaceae</taxon>
        <taxon>Trichodelitschia</taxon>
    </lineage>
</organism>
<gene>
    <name evidence="2" type="ORF">EJ06DRAFT_521488</name>
</gene>
<accession>A0A6G1HXK9</accession>
<feature type="region of interest" description="Disordered" evidence="1">
    <location>
        <begin position="403"/>
        <end position="426"/>
    </location>
</feature>
<feature type="compositionally biased region" description="Basic and acidic residues" evidence="1">
    <location>
        <begin position="408"/>
        <end position="426"/>
    </location>
</feature>
<evidence type="ECO:0000313" key="2">
    <source>
        <dbReference type="EMBL" id="KAF2400793.1"/>
    </source>
</evidence>
<protein>
    <submittedName>
        <fullName evidence="2">Uncharacterized protein</fullName>
    </submittedName>
</protein>
<feature type="region of interest" description="Disordered" evidence="1">
    <location>
        <begin position="151"/>
        <end position="178"/>
    </location>
</feature>
<sequence length="440" mass="48482">MRPPVCVHNASGSCANLVQTSACITPCTACTVLLLKSPNAMHYRPLLAAGELSARTPSPPRLSTRERSLIPLKPVPRGRASRESSPSSKRSSRSPSQSLFEWDDEVPSPITRHPSCLMPSRHAFNWKHVSSPDSAGSSALNLPSTVYTPYFPKKPFPLPTDSTRPRNRSPPKAYSPPRYVFAPPPPEQYFYLHRFGRKDKPAEAKPGLPKSGKSSAVVSKHTPAVPSLKLRADKPAEAKPVLPKSGQSSAVLSKHTPAVPSAKMLWADKSLPAPPGAVSPPSSDGGDKPLPKPASRIRLPKPTFLIRRKPLPENSPLVRDPALMPIVRETEIRIPSKTMVVGGVTMDALPVSRHQSVSELSAFVSRPQALIPDAREATRPRIDVMARLQTPIQDHALRARLRERREKKRESNVEVARRMEAERESERITKTLREKFSFED</sequence>